<dbReference type="PANTHER" id="PTHR43229:SF6">
    <property type="entry name" value="ABC-TYPE MULTIDRUG TRANSPORT SYSTEM, PERMEASE COMPONENT"/>
    <property type="match status" value="1"/>
</dbReference>
<keyword evidence="5" id="KW-0046">Antibiotic resistance</keyword>
<evidence type="ECO:0000256" key="5">
    <source>
        <dbReference type="ARBA" id="ARBA00023251"/>
    </source>
</evidence>
<dbReference type="EMBL" id="JAUSZI010000002">
    <property type="protein sequence ID" value="MDQ1024727.1"/>
    <property type="molecule type" value="Genomic_DNA"/>
</dbReference>
<accession>A0ABU0SN65</accession>
<sequence length="270" mass="28916">MVGTLQRNTGASVTLRLFFVAGWRSHMALFRWMRPSAFFPTVIGVPTVQLIWFVHLGHYVGSHPVAYYAVGNALHACAIAGLFAPAMSIQGERLSGTLTAVLATPARRGIMFLGRVVPAVLIGFLTSVVMFAFGTLVAGVELPWARLPQLAGAVLVTATSCSAFGLLIGAIGLRTREAILIANLTSYFMLLVCGVNVPRESLPGWLEAMGLLMPITHGLQAARDVLAGTAGAGWLMFLELLKALAYLAMALATLRLLEQSSRRHAVLDEM</sequence>
<keyword evidence="2 6" id="KW-0812">Transmembrane</keyword>
<feature type="transmembrane region" description="Helical" evidence="6">
    <location>
        <begin position="116"/>
        <end position="138"/>
    </location>
</feature>
<protein>
    <recommendedName>
        <fullName evidence="6">Transport permease protein</fullName>
    </recommendedName>
</protein>
<evidence type="ECO:0000256" key="2">
    <source>
        <dbReference type="ARBA" id="ARBA00022692"/>
    </source>
</evidence>
<feature type="transmembrane region" description="Helical" evidence="6">
    <location>
        <begin position="37"/>
        <end position="59"/>
    </location>
</feature>
<dbReference type="InterPro" id="IPR000412">
    <property type="entry name" value="ABC_2_transport"/>
</dbReference>
<keyword evidence="3 6" id="KW-1133">Transmembrane helix</keyword>
<comment type="subcellular location">
    <subcellularLocation>
        <location evidence="6">Cell membrane</location>
        <topology evidence="6">Multi-pass membrane protein</topology>
    </subcellularLocation>
    <subcellularLocation>
        <location evidence="1">Membrane</location>
        <topology evidence="1">Multi-pass membrane protein</topology>
    </subcellularLocation>
</comment>
<dbReference type="InterPro" id="IPR051784">
    <property type="entry name" value="Nod_factor_ABC_transporter"/>
</dbReference>
<evidence type="ECO:0000256" key="1">
    <source>
        <dbReference type="ARBA" id="ARBA00004141"/>
    </source>
</evidence>
<evidence type="ECO:0000313" key="9">
    <source>
        <dbReference type="Proteomes" id="UP001230328"/>
    </source>
</evidence>
<feature type="transmembrane region" description="Helical" evidence="6">
    <location>
        <begin position="178"/>
        <end position="197"/>
    </location>
</feature>
<dbReference type="InterPro" id="IPR013525">
    <property type="entry name" value="ABC2_TM"/>
</dbReference>
<evidence type="ECO:0000259" key="7">
    <source>
        <dbReference type="PROSITE" id="PS51012"/>
    </source>
</evidence>
<comment type="similarity">
    <text evidence="6">Belongs to the ABC-2 integral membrane protein family.</text>
</comment>
<dbReference type="Pfam" id="PF01061">
    <property type="entry name" value="ABC2_membrane"/>
    <property type="match status" value="1"/>
</dbReference>
<keyword evidence="4 6" id="KW-0472">Membrane</keyword>
<evidence type="ECO:0000256" key="3">
    <source>
        <dbReference type="ARBA" id="ARBA00022989"/>
    </source>
</evidence>
<keyword evidence="9" id="KW-1185">Reference proteome</keyword>
<dbReference type="PIRSF" id="PIRSF006648">
    <property type="entry name" value="DrrB"/>
    <property type="match status" value="1"/>
</dbReference>
<dbReference type="PANTHER" id="PTHR43229">
    <property type="entry name" value="NODULATION PROTEIN J"/>
    <property type="match status" value="1"/>
</dbReference>
<evidence type="ECO:0000256" key="6">
    <source>
        <dbReference type="RuleBase" id="RU361157"/>
    </source>
</evidence>
<gene>
    <name evidence="8" type="ORF">QF035_002309</name>
</gene>
<feature type="transmembrane region" description="Helical" evidence="6">
    <location>
        <begin position="150"/>
        <end position="171"/>
    </location>
</feature>
<reference evidence="8 9" key="1">
    <citation type="submission" date="2023-07" db="EMBL/GenBank/DDBJ databases">
        <title>Comparative genomics of wheat-associated soil bacteria to identify genetic determinants of phenazine resistance.</title>
        <authorList>
            <person name="Mouncey N."/>
        </authorList>
    </citation>
    <scope>NUCLEOTIDE SEQUENCE [LARGE SCALE GENOMIC DNA]</scope>
    <source>
        <strain evidence="8 9">V2I4</strain>
    </source>
</reference>
<keyword evidence="6" id="KW-1003">Cell membrane</keyword>
<dbReference type="RefSeq" id="WP_307520008.1">
    <property type="nucleotide sequence ID" value="NZ_JAUSZI010000002.1"/>
</dbReference>
<keyword evidence="6" id="KW-0813">Transport</keyword>
<proteinExistence type="inferred from homology"/>
<evidence type="ECO:0000256" key="4">
    <source>
        <dbReference type="ARBA" id="ARBA00023136"/>
    </source>
</evidence>
<feature type="transmembrane region" description="Helical" evidence="6">
    <location>
        <begin position="234"/>
        <end position="254"/>
    </location>
</feature>
<comment type="caution">
    <text evidence="8">The sequence shown here is derived from an EMBL/GenBank/DDBJ whole genome shotgun (WGS) entry which is preliminary data.</text>
</comment>
<name>A0ABU0SN65_9ACTN</name>
<feature type="domain" description="ABC transmembrane type-2" evidence="7">
    <location>
        <begin position="32"/>
        <end position="259"/>
    </location>
</feature>
<organism evidence="8 9">
    <name type="scientific">Streptomyces umbrinus</name>
    <dbReference type="NCBI Taxonomy" id="67370"/>
    <lineage>
        <taxon>Bacteria</taxon>
        <taxon>Bacillati</taxon>
        <taxon>Actinomycetota</taxon>
        <taxon>Actinomycetes</taxon>
        <taxon>Kitasatosporales</taxon>
        <taxon>Streptomycetaceae</taxon>
        <taxon>Streptomyces</taxon>
        <taxon>Streptomyces phaeochromogenes group</taxon>
    </lineage>
</organism>
<feature type="transmembrane region" description="Helical" evidence="6">
    <location>
        <begin position="65"/>
        <end position="84"/>
    </location>
</feature>
<dbReference type="InterPro" id="IPR047817">
    <property type="entry name" value="ABC2_TM_bact-type"/>
</dbReference>
<dbReference type="Proteomes" id="UP001230328">
    <property type="component" value="Unassembled WGS sequence"/>
</dbReference>
<dbReference type="PROSITE" id="PS51012">
    <property type="entry name" value="ABC_TM2"/>
    <property type="match status" value="1"/>
</dbReference>
<evidence type="ECO:0000313" key="8">
    <source>
        <dbReference type="EMBL" id="MDQ1024727.1"/>
    </source>
</evidence>